<sequence>MSQTSATKFASALNIVTSKLGKLKAVHSDDQKSIPCPKFEELAMDRSTLRTSMWCFPEPHAPTEPTRDPRDHRDREPARNERDPQRNEKASTPRGERPPNTPRGEGRPGDGQTPRQSERDTPRQAEPARPSERDARPTPDRPEREAPRELRINPRARDTSNAGGSLAARMGLVAENGSAPGSPNRKRAFDDDGKDSPDPKRKRNEGGDGRDRERRREERREPRDRGGGGRRRRGEGANRALLDNAMKAASGGNDTRH</sequence>
<evidence type="ECO:0000256" key="1">
    <source>
        <dbReference type="SAM" id="MobiDB-lite"/>
    </source>
</evidence>
<dbReference type="InParanoid" id="K1VYE3"/>
<proteinExistence type="predicted"/>
<accession>K1VYE3</accession>
<reference evidence="2 3" key="1">
    <citation type="journal article" date="2012" name="Eukaryot. Cell">
        <title>Genome sequence of the Trichosporon asahii environmental strain CBS 8904.</title>
        <authorList>
            <person name="Yang R.Y."/>
            <person name="Li H.T."/>
            <person name="Zhu H."/>
            <person name="Zhou G.P."/>
            <person name="Wang M."/>
            <person name="Wang L."/>
        </authorList>
    </citation>
    <scope>NUCLEOTIDE SEQUENCE [LARGE SCALE GENOMIC DNA]</scope>
    <source>
        <strain evidence="2 3">CBS 8904</strain>
    </source>
</reference>
<name>K1VYE3_TRIAC</name>
<feature type="compositionally biased region" description="Basic and acidic residues" evidence="1">
    <location>
        <begin position="129"/>
        <end position="158"/>
    </location>
</feature>
<feature type="compositionally biased region" description="Basic and acidic residues" evidence="1">
    <location>
        <begin position="187"/>
        <end position="227"/>
    </location>
</feature>
<organism evidence="2 3">
    <name type="scientific">Trichosporon asahii var. asahii (strain CBS 8904)</name>
    <name type="common">Yeast</name>
    <dbReference type="NCBI Taxonomy" id="1220162"/>
    <lineage>
        <taxon>Eukaryota</taxon>
        <taxon>Fungi</taxon>
        <taxon>Dikarya</taxon>
        <taxon>Basidiomycota</taxon>
        <taxon>Agaricomycotina</taxon>
        <taxon>Tremellomycetes</taxon>
        <taxon>Trichosporonales</taxon>
        <taxon>Trichosporonaceae</taxon>
        <taxon>Trichosporon</taxon>
    </lineage>
</organism>
<feature type="compositionally biased region" description="Basic and acidic residues" evidence="1">
    <location>
        <begin position="65"/>
        <end position="97"/>
    </location>
</feature>
<dbReference type="AlphaFoldDB" id="K1VYE3"/>
<evidence type="ECO:0000313" key="2">
    <source>
        <dbReference type="EMBL" id="EKD01733.1"/>
    </source>
</evidence>
<comment type="caution">
    <text evidence="2">The sequence shown here is derived from an EMBL/GenBank/DDBJ whole genome shotgun (WGS) entry which is preliminary data.</text>
</comment>
<keyword evidence="3" id="KW-1185">Reference proteome</keyword>
<feature type="region of interest" description="Disordered" evidence="1">
    <location>
        <begin position="54"/>
        <end position="257"/>
    </location>
</feature>
<protein>
    <submittedName>
        <fullName evidence="2">Uncharacterized protein</fullName>
    </submittedName>
</protein>
<dbReference type="Proteomes" id="UP000006757">
    <property type="component" value="Unassembled WGS sequence"/>
</dbReference>
<dbReference type="HOGENOM" id="CLU_1082544_0_0_1"/>
<evidence type="ECO:0000313" key="3">
    <source>
        <dbReference type="Proteomes" id="UP000006757"/>
    </source>
</evidence>
<gene>
    <name evidence="2" type="ORF">A1Q2_03970</name>
</gene>
<dbReference type="EMBL" id="AMBO01000311">
    <property type="protein sequence ID" value="EKD01733.1"/>
    <property type="molecule type" value="Genomic_DNA"/>
</dbReference>